<dbReference type="InterPro" id="IPR052031">
    <property type="entry name" value="Membrane_Transporter-Flippase"/>
</dbReference>
<proteinExistence type="predicted"/>
<name>A0ABQ8FRJ1_9PEZI</name>
<keyword evidence="5 7" id="KW-1133">Transmembrane helix</keyword>
<feature type="transmembrane region" description="Helical" evidence="7">
    <location>
        <begin position="300"/>
        <end position="322"/>
    </location>
</feature>
<feature type="transmembrane region" description="Helical" evidence="7">
    <location>
        <begin position="454"/>
        <end position="473"/>
    </location>
</feature>
<feature type="transmembrane region" description="Helical" evidence="7">
    <location>
        <begin position="195"/>
        <end position="217"/>
    </location>
</feature>
<reference evidence="8 9" key="1">
    <citation type="journal article" date="2021" name="Nat. Commun.">
        <title>Genetic determinants of endophytism in the Arabidopsis root mycobiome.</title>
        <authorList>
            <person name="Mesny F."/>
            <person name="Miyauchi S."/>
            <person name="Thiergart T."/>
            <person name="Pickel B."/>
            <person name="Atanasova L."/>
            <person name="Karlsson M."/>
            <person name="Huettel B."/>
            <person name="Barry K.W."/>
            <person name="Haridas S."/>
            <person name="Chen C."/>
            <person name="Bauer D."/>
            <person name="Andreopoulos W."/>
            <person name="Pangilinan J."/>
            <person name="LaButti K."/>
            <person name="Riley R."/>
            <person name="Lipzen A."/>
            <person name="Clum A."/>
            <person name="Drula E."/>
            <person name="Henrissat B."/>
            <person name="Kohler A."/>
            <person name="Grigoriev I.V."/>
            <person name="Martin F.M."/>
            <person name="Hacquard S."/>
        </authorList>
    </citation>
    <scope>NUCLEOTIDE SEQUENCE [LARGE SCALE GENOMIC DNA]</scope>
    <source>
        <strain evidence="8 9">MPI-SDFR-AT-0080</strain>
    </source>
</reference>
<evidence type="ECO:0000256" key="5">
    <source>
        <dbReference type="ARBA" id="ARBA00022989"/>
    </source>
</evidence>
<feature type="transmembrane region" description="Helical" evidence="7">
    <location>
        <begin position="377"/>
        <end position="398"/>
    </location>
</feature>
<sequence>MSTSRTDIAIQVGRGDANSNGYETIRPPTPSTRPHSTLLKLLSRQRYPGTLLFNLLSFTLPALYATLSKLWVANISTSLVATTDAYTYISVVAEVLNEGLPRASWLIIGNLTSRTISQRLTLSYTLIVFQMGLGSIVSIIILSTAPSFTSTFVPHETRAASIKYVRISAFSALASAIEVAVAASTRALDRPDVPLVISSIKFVINIALDLLLISRFHVGTHKPTVNTQATIRLICDLSAAGVGLVYFFVSSLRTWKRKEDGAVQAASATEEWPRLSLAALKILLPPGSLTFLESAIRNALYLWLVSGIVAMGNDYATAWGVFTTIRWGLVMVPVQSLEATSLAFVGHLWGAWRTRVSEYSRRPSVPLQDLLGITRPALLSCAIALIFEVPLCIFLSRWGARRFAYYLSGTETVSVITEKMWRTIDWTYIFYALSTQMATILLATRPLWYLYQSLVSNILWVLPWAIVVSKVGITPKDAWTYHSIVFGGSLVFNFFDVLLFASAWAWRLKRGKMRLPSMQRQM</sequence>
<feature type="transmembrane region" description="Helical" evidence="7">
    <location>
        <begin position="229"/>
        <end position="249"/>
    </location>
</feature>
<organism evidence="8 9">
    <name type="scientific">Macrophomina phaseolina</name>
    <dbReference type="NCBI Taxonomy" id="35725"/>
    <lineage>
        <taxon>Eukaryota</taxon>
        <taxon>Fungi</taxon>
        <taxon>Dikarya</taxon>
        <taxon>Ascomycota</taxon>
        <taxon>Pezizomycotina</taxon>
        <taxon>Dothideomycetes</taxon>
        <taxon>Dothideomycetes incertae sedis</taxon>
        <taxon>Botryosphaeriales</taxon>
        <taxon>Botryosphaeriaceae</taxon>
        <taxon>Macrophomina</taxon>
    </lineage>
</organism>
<dbReference type="Proteomes" id="UP000774617">
    <property type="component" value="Unassembled WGS sequence"/>
</dbReference>
<feature type="transmembrane region" description="Helical" evidence="7">
    <location>
        <begin position="164"/>
        <end position="183"/>
    </location>
</feature>
<gene>
    <name evidence="8" type="ORF">B0J12DRAFT_586955</name>
</gene>
<evidence type="ECO:0000256" key="2">
    <source>
        <dbReference type="ARBA" id="ARBA00022448"/>
    </source>
</evidence>
<dbReference type="PANTHER" id="PTHR43549:SF2">
    <property type="entry name" value="MULTIDRUG RESISTANCE PROTEIN NORM-RELATED"/>
    <property type="match status" value="1"/>
</dbReference>
<dbReference type="PANTHER" id="PTHR43549">
    <property type="entry name" value="MULTIDRUG RESISTANCE PROTEIN YPNP-RELATED"/>
    <property type="match status" value="1"/>
</dbReference>
<evidence type="ECO:0000256" key="4">
    <source>
        <dbReference type="ARBA" id="ARBA00022692"/>
    </source>
</evidence>
<comment type="subcellular location">
    <subcellularLocation>
        <location evidence="1">Cell membrane</location>
        <topology evidence="1">Multi-pass membrane protein</topology>
    </subcellularLocation>
</comment>
<keyword evidence="3" id="KW-1003">Cell membrane</keyword>
<evidence type="ECO:0000313" key="9">
    <source>
        <dbReference type="Proteomes" id="UP000774617"/>
    </source>
</evidence>
<evidence type="ECO:0008006" key="10">
    <source>
        <dbReference type="Google" id="ProtNLM"/>
    </source>
</evidence>
<evidence type="ECO:0000256" key="3">
    <source>
        <dbReference type="ARBA" id="ARBA00022475"/>
    </source>
</evidence>
<keyword evidence="2" id="KW-0813">Transport</keyword>
<evidence type="ECO:0000256" key="7">
    <source>
        <dbReference type="SAM" id="Phobius"/>
    </source>
</evidence>
<accession>A0ABQ8FRJ1</accession>
<keyword evidence="6 7" id="KW-0472">Membrane</keyword>
<feature type="transmembrane region" description="Helical" evidence="7">
    <location>
        <begin position="120"/>
        <end position="144"/>
    </location>
</feature>
<keyword evidence="9" id="KW-1185">Reference proteome</keyword>
<keyword evidence="4 7" id="KW-0812">Transmembrane</keyword>
<evidence type="ECO:0000256" key="6">
    <source>
        <dbReference type="ARBA" id="ARBA00023136"/>
    </source>
</evidence>
<comment type="caution">
    <text evidence="8">The sequence shown here is derived from an EMBL/GenBank/DDBJ whole genome shotgun (WGS) entry which is preliminary data.</text>
</comment>
<protein>
    <recommendedName>
        <fullName evidence="10">Multi antimicrobial extrusion protein</fullName>
    </recommendedName>
</protein>
<dbReference type="EMBL" id="JAGTJR010000093">
    <property type="protein sequence ID" value="KAH7012327.1"/>
    <property type="molecule type" value="Genomic_DNA"/>
</dbReference>
<evidence type="ECO:0000256" key="1">
    <source>
        <dbReference type="ARBA" id="ARBA00004651"/>
    </source>
</evidence>
<feature type="transmembrane region" description="Helical" evidence="7">
    <location>
        <begin position="479"/>
        <end position="506"/>
    </location>
</feature>
<evidence type="ECO:0000313" key="8">
    <source>
        <dbReference type="EMBL" id="KAH7012327.1"/>
    </source>
</evidence>